<reference evidence="1 2" key="1">
    <citation type="submission" date="2016-03" db="EMBL/GenBank/DDBJ databases">
        <title>Genome sequence of Nesiotobacter sp. nov., a moderately halophilic alphaproteobacterium isolated from the Yellow Sea, China.</title>
        <authorList>
            <person name="Zhang G."/>
            <person name="Zhang R."/>
        </authorList>
    </citation>
    <scope>NUCLEOTIDE SEQUENCE [LARGE SCALE GENOMIC DNA]</scope>
    <source>
        <strain evidence="1 2">WB1-6</strain>
    </source>
</reference>
<sequence length="233" mass="24873">MTGFDPSTLEIERLFAATLGHGLRTVGITAPLWGSGTTSLAQALAARSGLASQKTLYVDLSTSVQKEPSLAAGGWQPSQGGPAACVHEDNGQPYDTLTLHANLADAMRVRDIDRLRIAFNSDLIHYRSIVVDLPPVPHSNPAALPSNIGISACEAVVLVNLVGAVTDENLSDAYEAIQATGTPLTGLVLNDRDAPTLGEEMAREAMRLRRVFPWLARRLSKQALSSKLLNTRP</sequence>
<dbReference type="OrthoDB" id="230260at2"/>
<evidence type="ECO:0000313" key="2">
    <source>
        <dbReference type="Proteomes" id="UP000185783"/>
    </source>
</evidence>
<dbReference type="STRING" id="197461.A3843_01885"/>
<organism evidence="1 2">
    <name type="scientific">Pseudovibrio exalbescens</name>
    <dbReference type="NCBI Taxonomy" id="197461"/>
    <lineage>
        <taxon>Bacteria</taxon>
        <taxon>Pseudomonadati</taxon>
        <taxon>Pseudomonadota</taxon>
        <taxon>Alphaproteobacteria</taxon>
        <taxon>Hyphomicrobiales</taxon>
        <taxon>Stappiaceae</taxon>
        <taxon>Pseudovibrio</taxon>
    </lineage>
</organism>
<proteinExistence type="predicted"/>
<dbReference type="RefSeq" id="WP_028483085.1">
    <property type="nucleotide sequence ID" value="NZ_LVVZ01000004.1"/>
</dbReference>
<dbReference type="SUPFAM" id="SSF52540">
    <property type="entry name" value="P-loop containing nucleoside triphosphate hydrolases"/>
    <property type="match status" value="1"/>
</dbReference>
<name>A0A1U7JLV9_9HYPH</name>
<dbReference type="Gene3D" id="3.40.50.300">
    <property type="entry name" value="P-loop containing nucleotide triphosphate hydrolases"/>
    <property type="match status" value="1"/>
</dbReference>
<dbReference type="EMBL" id="LVVZ01000004">
    <property type="protein sequence ID" value="OKL45709.1"/>
    <property type="molecule type" value="Genomic_DNA"/>
</dbReference>
<dbReference type="Proteomes" id="UP000185783">
    <property type="component" value="Unassembled WGS sequence"/>
</dbReference>
<accession>A0A1U7JLV9</accession>
<keyword evidence="2" id="KW-1185">Reference proteome</keyword>
<evidence type="ECO:0000313" key="1">
    <source>
        <dbReference type="EMBL" id="OKL45709.1"/>
    </source>
</evidence>
<protein>
    <submittedName>
        <fullName evidence="1">Uncharacterized protein</fullName>
    </submittedName>
</protein>
<comment type="caution">
    <text evidence="1">The sequence shown here is derived from an EMBL/GenBank/DDBJ whole genome shotgun (WGS) entry which is preliminary data.</text>
</comment>
<dbReference type="AlphaFoldDB" id="A0A1U7JLV9"/>
<gene>
    <name evidence="1" type="ORF">A3843_01885</name>
</gene>
<dbReference type="InterPro" id="IPR027417">
    <property type="entry name" value="P-loop_NTPase"/>
</dbReference>